<accession>A0A0E9W6I6</accession>
<dbReference type="AlphaFoldDB" id="A0A0E9W6I6"/>
<organism evidence="1">
    <name type="scientific">Anguilla anguilla</name>
    <name type="common">European freshwater eel</name>
    <name type="synonym">Muraena anguilla</name>
    <dbReference type="NCBI Taxonomy" id="7936"/>
    <lineage>
        <taxon>Eukaryota</taxon>
        <taxon>Metazoa</taxon>
        <taxon>Chordata</taxon>
        <taxon>Craniata</taxon>
        <taxon>Vertebrata</taxon>
        <taxon>Euteleostomi</taxon>
        <taxon>Actinopterygii</taxon>
        <taxon>Neopterygii</taxon>
        <taxon>Teleostei</taxon>
        <taxon>Anguilliformes</taxon>
        <taxon>Anguillidae</taxon>
        <taxon>Anguilla</taxon>
    </lineage>
</organism>
<reference evidence="1" key="1">
    <citation type="submission" date="2014-11" db="EMBL/GenBank/DDBJ databases">
        <authorList>
            <person name="Amaro Gonzalez C."/>
        </authorList>
    </citation>
    <scope>NUCLEOTIDE SEQUENCE</scope>
</reference>
<name>A0A0E9W6I6_ANGAN</name>
<dbReference type="EMBL" id="GBXM01023489">
    <property type="protein sequence ID" value="JAH85088.1"/>
    <property type="molecule type" value="Transcribed_RNA"/>
</dbReference>
<reference evidence="1" key="2">
    <citation type="journal article" date="2015" name="Fish Shellfish Immunol.">
        <title>Early steps in the European eel (Anguilla anguilla)-Vibrio vulnificus interaction in the gills: Role of the RtxA13 toxin.</title>
        <authorList>
            <person name="Callol A."/>
            <person name="Pajuelo D."/>
            <person name="Ebbesson L."/>
            <person name="Teles M."/>
            <person name="MacKenzie S."/>
            <person name="Amaro C."/>
        </authorList>
    </citation>
    <scope>NUCLEOTIDE SEQUENCE</scope>
</reference>
<evidence type="ECO:0000313" key="1">
    <source>
        <dbReference type="EMBL" id="JAH85088.1"/>
    </source>
</evidence>
<sequence>MCSTLTYPPSTDSVLVWSECIWLIHRSSALSRLSVLIRSPVWGESR</sequence>
<protein>
    <submittedName>
        <fullName evidence="1">Uncharacterized protein</fullName>
    </submittedName>
</protein>
<proteinExistence type="predicted"/>